<dbReference type="Proteomes" id="UP000178817">
    <property type="component" value="Unassembled WGS sequence"/>
</dbReference>
<name>A0A1G2SBU6_9BACT</name>
<sequence>MKQLIVLAVAVILGLFFYVFGISNNVQNQAQRNIATYSNPEIGLEFNYFVGPSGYVVEESNVVNTVSGLVRTIVLIRSEDVNRNIPVGGEGPATIALQVFKNTEKQTPLAWAEKHIQFSNINLKIGNVVEVVVGGAPAIRYMADGLYASDNVVVVNGDYVYLMSGMFIDAESQLRKDFSPLVESVHFVPVQGTDVQGKLNINAICEGALAYMTFPDGSRADAFVAECKEGKHPEVIEQYKLQMGLGDGASL</sequence>
<dbReference type="AlphaFoldDB" id="A0A1G2SBU6"/>
<proteinExistence type="predicted"/>
<dbReference type="STRING" id="1802726.A3B07_02640"/>
<dbReference type="EMBL" id="MHUV01000006">
    <property type="protein sequence ID" value="OHA82497.1"/>
    <property type="molecule type" value="Genomic_DNA"/>
</dbReference>
<organism evidence="1 2">
    <name type="scientific">Candidatus Yonathbacteria bacterium RIFCSPLOWO2_01_FULL_43_27</name>
    <dbReference type="NCBI Taxonomy" id="1802726"/>
    <lineage>
        <taxon>Bacteria</taxon>
        <taxon>Candidatus Yonathiibacteriota</taxon>
    </lineage>
</organism>
<protein>
    <submittedName>
        <fullName evidence="1">Uncharacterized protein</fullName>
    </submittedName>
</protein>
<accession>A0A1G2SBU6</accession>
<reference evidence="1 2" key="1">
    <citation type="journal article" date="2016" name="Nat. Commun.">
        <title>Thousands of microbial genomes shed light on interconnected biogeochemical processes in an aquifer system.</title>
        <authorList>
            <person name="Anantharaman K."/>
            <person name="Brown C.T."/>
            <person name="Hug L.A."/>
            <person name="Sharon I."/>
            <person name="Castelle C.J."/>
            <person name="Probst A.J."/>
            <person name="Thomas B.C."/>
            <person name="Singh A."/>
            <person name="Wilkins M.J."/>
            <person name="Karaoz U."/>
            <person name="Brodie E.L."/>
            <person name="Williams K.H."/>
            <person name="Hubbard S.S."/>
            <person name="Banfield J.F."/>
        </authorList>
    </citation>
    <scope>NUCLEOTIDE SEQUENCE [LARGE SCALE GENOMIC DNA]</scope>
</reference>
<evidence type="ECO:0000313" key="1">
    <source>
        <dbReference type="EMBL" id="OHA82497.1"/>
    </source>
</evidence>
<comment type="caution">
    <text evidence="1">The sequence shown here is derived from an EMBL/GenBank/DDBJ whole genome shotgun (WGS) entry which is preliminary data.</text>
</comment>
<gene>
    <name evidence="1" type="ORF">A3B07_02640</name>
</gene>
<evidence type="ECO:0000313" key="2">
    <source>
        <dbReference type="Proteomes" id="UP000178817"/>
    </source>
</evidence>